<organism evidence="1">
    <name type="scientific">Euplotes harpa</name>
    <dbReference type="NCBI Taxonomy" id="151035"/>
    <lineage>
        <taxon>Eukaryota</taxon>
        <taxon>Sar</taxon>
        <taxon>Alveolata</taxon>
        <taxon>Ciliophora</taxon>
        <taxon>Intramacronucleata</taxon>
        <taxon>Spirotrichea</taxon>
        <taxon>Hypotrichia</taxon>
        <taxon>Euplotida</taxon>
        <taxon>Euplotidae</taxon>
        <taxon>Euplotes</taxon>
    </lineage>
</organism>
<gene>
    <name evidence="1" type="ORF">EHAR0213_LOCUS11621</name>
</gene>
<dbReference type="AlphaFoldDB" id="A0A7S3JEB1"/>
<proteinExistence type="predicted"/>
<name>A0A7S3JEB1_9SPIT</name>
<accession>A0A7S3JEB1</accession>
<reference evidence="1" key="1">
    <citation type="submission" date="2021-01" db="EMBL/GenBank/DDBJ databases">
        <authorList>
            <person name="Corre E."/>
            <person name="Pelletier E."/>
            <person name="Niang G."/>
            <person name="Scheremetjew M."/>
            <person name="Finn R."/>
            <person name="Kale V."/>
            <person name="Holt S."/>
            <person name="Cochrane G."/>
            <person name="Meng A."/>
            <person name="Brown T."/>
            <person name="Cohen L."/>
        </authorList>
    </citation>
    <scope>NUCLEOTIDE SEQUENCE</scope>
    <source>
        <strain evidence="1">FSP1.4</strain>
    </source>
</reference>
<sequence>MEELSHNLMAFRSTLDVLYSKFAKENLLPTCTEIEKNMTQRFATLRRAKEFSESYEDLHYRVILSMEVLMQAYVGNVKVIQDGYDRLLKISHKIDTQEISKKNVKRIFSKELEQSQEGVLLALECGFKDSLLLRYKRVLDDKLRFLRKWQYYSNDFSCYKEVNE</sequence>
<dbReference type="EMBL" id="HBII01027728">
    <property type="protein sequence ID" value="CAE0352705.1"/>
    <property type="molecule type" value="Transcribed_RNA"/>
</dbReference>
<protein>
    <submittedName>
        <fullName evidence="1">Uncharacterized protein</fullName>
    </submittedName>
</protein>
<evidence type="ECO:0000313" key="1">
    <source>
        <dbReference type="EMBL" id="CAE0352705.1"/>
    </source>
</evidence>